<evidence type="ECO:0000313" key="2">
    <source>
        <dbReference type="EMBL" id="SHI81424.1"/>
    </source>
</evidence>
<gene>
    <name evidence="2" type="ORF">SAMN05216246_105100</name>
</gene>
<name>A0ABY1I9P0_9ACTO</name>
<dbReference type="InterPro" id="IPR012341">
    <property type="entry name" value="6hp_glycosidase-like_sf"/>
</dbReference>
<evidence type="ECO:0008006" key="4">
    <source>
        <dbReference type="Google" id="ProtNLM"/>
    </source>
</evidence>
<comment type="caution">
    <text evidence="2">The sequence shown here is derived from an EMBL/GenBank/DDBJ whole genome shotgun (WGS) entry which is preliminary data.</text>
</comment>
<reference evidence="2 3" key="1">
    <citation type="submission" date="2016-11" db="EMBL/GenBank/DDBJ databases">
        <authorList>
            <person name="Varghese N."/>
            <person name="Submissions S."/>
        </authorList>
    </citation>
    <scope>NUCLEOTIDE SEQUENCE [LARGE SCALE GENOMIC DNA]</scope>
    <source>
        <strain evidence="2 3">PA</strain>
    </source>
</reference>
<evidence type="ECO:0000256" key="1">
    <source>
        <dbReference type="SAM" id="MobiDB-lite"/>
    </source>
</evidence>
<protein>
    <recommendedName>
        <fullName evidence="4">Glycoside hydrolase family 15</fullName>
    </recommendedName>
</protein>
<dbReference type="InterPro" id="IPR008928">
    <property type="entry name" value="6-hairpin_glycosidase_sf"/>
</dbReference>
<sequence>MGDGHAPDPAAPVEEPTRGTGTGALRRRTAIALPLLAGGALAAVPAVTSLTSRPEPILLSEGLAVGADGVVHPLAPGTAIDYLPGARVPAASADPLGLDDDVRTTAQAVALQRAGIARLPEGRWQGLAANALADLLALTGPDLAVEPASAADAATRPVETEGFPAGAVVAGPVSAWRYVWPRDASFAAVALDAVGMRAEALAVLRRLAALQLPDGGFEARYNAVGQVPDGRSRQEDGAGWFLWALGRIIAGARIETGRAGPQSPQPAPADLGLPSDLAATAARAADRLMSLTSTLTRLPPAGPDYWEVPERRTTLGLAAPVLLGLEGALALTDSLPADRVDAAGAPVRPSAGPSQAAPGRDALARRVDEVRAAIESSFSPGWGRHVRDDDVDAAIALVGPPFTRALAGSARVRAGARARMTRAGGGVAPGSHWRDDGVSWTPETALLAWSAAALGERAEAEELMAWLESHRTAAGALAEKVLADGRPAGPAPLAWTCALVLLAVGELAD</sequence>
<proteinExistence type="predicted"/>
<dbReference type="EMBL" id="FQYL01000005">
    <property type="protein sequence ID" value="SHI81424.1"/>
    <property type="molecule type" value="Genomic_DNA"/>
</dbReference>
<accession>A0ABY1I9P0</accession>
<feature type="region of interest" description="Disordered" evidence="1">
    <location>
        <begin position="1"/>
        <end position="23"/>
    </location>
</feature>
<dbReference type="Proteomes" id="UP000184390">
    <property type="component" value="Unassembled WGS sequence"/>
</dbReference>
<organism evidence="2 3">
    <name type="scientific">Actinomyces denticolens</name>
    <dbReference type="NCBI Taxonomy" id="52767"/>
    <lineage>
        <taxon>Bacteria</taxon>
        <taxon>Bacillati</taxon>
        <taxon>Actinomycetota</taxon>
        <taxon>Actinomycetes</taxon>
        <taxon>Actinomycetales</taxon>
        <taxon>Actinomycetaceae</taxon>
        <taxon>Actinomyces</taxon>
    </lineage>
</organism>
<evidence type="ECO:0000313" key="3">
    <source>
        <dbReference type="Proteomes" id="UP000184390"/>
    </source>
</evidence>
<dbReference type="Gene3D" id="1.50.10.10">
    <property type="match status" value="1"/>
</dbReference>
<keyword evidence="3" id="KW-1185">Reference proteome</keyword>
<dbReference type="SUPFAM" id="SSF48208">
    <property type="entry name" value="Six-hairpin glycosidases"/>
    <property type="match status" value="1"/>
</dbReference>
<dbReference type="RefSeq" id="WP_080461551.1">
    <property type="nucleotide sequence ID" value="NZ_FQYL01000005.1"/>
</dbReference>